<feature type="signal peptide" evidence="1">
    <location>
        <begin position="1"/>
        <end position="26"/>
    </location>
</feature>
<protein>
    <submittedName>
        <fullName evidence="2">Uncharacterized protein</fullName>
    </submittedName>
</protein>
<name>A0A0E9WAV7_ANGAN</name>
<organism evidence="2">
    <name type="scientific">Anguilla anguilla</name>
    <name type="common">European freshwater eel</name>
    <name type="synonym">Muraena anguilla</name>
    <dbReference type="NCBI Taxonomy" id="7936"/>
    <lineage>
        <taxon>Eukaryota</taxon>
        <taxon>Metazoa</taxon>
        <taxon>Chordata</taxon>
        <taxon>Craniata</taxon>
        <taxon>Vertebrata</taxon>
        <taxon>Euteleostomi</taxon>
        <taxon>Actinopterygii</taxon>
        <taxon>Neopterygii</taxon>
        <taxon>Teleostei</taxon>
        <taxon>Anguilliformes</taxon>
        <taxon>Anguillidae</taxon>
        <taxon>Anguilla</taxon>
    </lineage>
</organism>
<dbReference type="EMBL" id="GBXM01021161">
    <property type="protein sequence ID" value="JAH87416.1"/>
    <property type="molecule type" value="Transcribed_RNA"/>
</dbReference>
<proteinExistence type="predicted"/>
<sequence length="55" mass="6570">MYIFTTITIHLIQLFTLICKTAVVSRERGFNLHFKIECWKLSKSYIILLYTDSKK</sequence>
<evidence type="ECO:0000256" key="1">
    <source>
        <dbReference type="SAM" id="SignalP"/>
    </source>
</evidence>
<keyword evidence="1" id="KW-0732">Signal</keyword>
<feature type="chain" id="PRO_5002434187" evidence="1">
    <location>
        <begin position="27"/>
        <end position="55"/>
    </location>
</feature>
<reference evidence="2" key="1">
    <citation type="submission" date="2014-11" db="EMBL/GenBank/DDBJ databases">
        <authorList>
            <person name="Amaro Gonzalez C."/>
        </authorList>
    </citation>
    <scope>NUCLEOTIDE SEQUENCE</scope>
</reference>
<accession>A0A0E9WAV7</accession>
<evidence type="ECO:0000313" key="2">
    <source>
        <dbReference type="EMBL" id="JAH87416.1"/>
    </source>
</evidence>
<dbReference type="AlphaFoldDB" id="A0A0E9WAV7"/>
<reference evidence="2" key="2">
    <citation type="journal article" date="2015" name="Fish Shellfish Immunol.">
        <title>Early steps in the European eel (Anguilla anguilla)-Vibrio vulnificus interaction in the gills: Role of the RtxA13 toxin.</title>
        <authorList>
            <person name="Callol A."/>
            <person name="Pajuelo D."/>
            <person name="Ebbesson L."/>
            <person name="Teles M."/>
            <person name="MacKenzie S."/>
            <person name="Amaro C."/>
        </authorList>
    </citation>
    <scope>NUCLEOTIDE SEQUENCE</scope>
</reference>